<dbReference type="SUPFAM" id="SSF52374">
    <property type="entry name" value="Nucleotidylyl transferase"/>
    <property type="match status" value="1"/>
</dbReference>
<feature type="domain" description="Cytidyltransferase-like" evidence="11">
    <location>
        <begin position="7"/>
        <end position="176"/>
    </location>
</feature>
<dbReference type="CDD" id="cd02165">
    <property type="entry name" value="NMNAT"/>
    <property type="match status" value="1"/>
</dbReference>
<name>A0A926IT14_9FIRM</name>
<evidence type="ECO:0000256" key="10">
    <source>
        <dbReference type="HAMAP-Rule" id="MF_00244"/>
    </source>
</evidence>
<comment type="function">
    <text evidence="1 10">Catalyzes the reversible adenylation of nicotinate mononucleotide (NaMN) to nicotinic acid adenine dinucleotide (NaAD).</text>
</comment>
<evidence type="ECO:0000256" key="5">
    <source>
        <dbReference type="ARBA" id="ARBA00022695"/>
    </source>
</evidence>
<comment type="pathway">
    <text evidence="2 10">Cofactor biosynthesis; NAD(+) biosynthesis; deamido-NAD(+) from nicotinate D-ribonucleotide: step 1/1.</text>
</comment>
<keyword evidence="13" id="KW-1185">Reference proteome</keyword>
<evidence type="ECO:0000256" key="9">
    <source>
        <dbReference type="ARBA" id="ARBA00048721"/>
    </source>
</evidence>
<keyword evidence="8 10" id="KW-0520">NAD</keyword>
<dbReference type="RefSeq" id="WP_262431015.1">
    <property type="nucleotide sequence ID" value="NZ_JACRTE010000001.1"/>
</dbReference>
<dbReference type="PANTHER" id="PTHR39321:SF3">
    <property type="entry name" value="PHOSPHOPANTETHEINE ADENYLYLTRANSFERASE"/>
    <property type="match status" value="1"/>
</dbReference>
<dbReference type="PANTHER" id="PTHR39321">
    <property type="entry name" value="NICOTINATE-NUCLEOTIDE ADENYLYLTRANSFERASE-RELATED"/>
    <property type="match status" value="1"/>
</dbReference>
<keyword evidence="6 10" id="KW-0547">Nucleotide-binding</keyword>
<dbReference type="Gene3D" id="3.40.50.620">
    <property type="entry name" value="HUPs"/>
    <property type="match status" value="1"/>
</dbReference>
<evidence type="ECO:0000256" key="7">
    <source>
        <dbReference type="ARBA" id="ARBA00022840"/>
    </source>
</evidence>
<dbReference type="InterPro" id="IPR014729">
    <property type="entry name" value="Rossmann-like_a/b/a_fold"/>
</dbReference>
<comment type="catalytic activity">
    <reaction evidence="9 10">
        <text>nicotinate beta-D-ribonucleotide + ATP + H(+) = deamido-NAD(+) + diphosphate</text>
        <dbReference type="Rhea" id="RHEA:22860"/>
        <dbReference type="ChEBI" id="CHEBI:15378"/>
        <dbReference type="ChEBI" id="CHEBI:30616"/>
        <dbReference type="ChEBI" id="CHEBI:33019"/>
        <dbReference type="ChEBI" id="CHEBI:57502"/>
        <dbReference type="ChEBI" id="CHEBI:58437"/>
        <dbReference type="EC" id="2.7.7.18"/>
    </reaction>
</comment>
<accession>A0A926IT14</accession>
<evidence type="ECO:0000256" key="6">
    <source>
        <dbReference type="ARBA" id="ARBA00022741"/>
    </source>
</evidence>
<dbReference type="GO" id="GO:0009435">
    <property type="term" value="P:NAD+ biosynthetic process"/>
    <property type="evidence" value="ECO:0007669"/>
    <property type="project" value="UniProtKB-UniRule"/>
</dbReference>
<dbReference type="NCBIfam" id="NF000840">
    <property type="entry name" value="PRK00071.1-3"/>
    <property type="match status" value="1"/>
</dbReference>
<dbReference type="EMBL" id="JACRTE010000001">
    <property type="protein sequence ID" value="MBC8595288.1"/>
    <property type="molecule type" value="Genomic_DNA"/>
</dbReference>
<evidence type="ECO:0000259" key="11">
    <source>
        <dbReference type="Pfam" id="PF01467"/>
    </source>
</evidence>
<dbReference type="EC" id="2.7.7.18" evidence="10"/>
<reference evidence="12" key="1">
    <citation type="submission" date="2020-08" db="EMBL/GenBank/DDBJ databases">
        <title>Genome public.</title>
        <authorList>
            <person name="Liu C."/>
            <person name="Sun Q."/>
        </authorList>
    </citation>
    <scope>NUCLEOTIDE SEQUENCE</scope>
    <source>
        <strain evidence="12">NSJ-50</strain>
    </source>
</reference>
<dbReference type="NCBIfam" id="TIGR00482">
    <property type="entry name" value="nicotinate (nicotinamide) nucleotide adenylyltransferase"/>
    <property type="match status" value="1"/>
</dbReference>
<evidence type="ECO:0000256" key="3">
    <source>
        <dbReference type="ARBA" id="ARBA00022642"/>
    </source>
</evidence>
<dbReference type="GO" id="GO:0005524">
    <property type="term" value="F:ATP binding"/>
    <property type="evidence" value="ECO:0007669"/>
    <property type="project" value="UniProtKB-KW"/>
</dbReference>
<comment type="caution">
    <text evidence="12">The sequence shown here is derived from an EMBL/GenBank/DDBJ whole genome shotgun (WGS) entry which is preliminary data.</text>
</comment>
<evidence type="ECO:0000256" key="4">
    <source>
        <dbReference type="ARBA" id="ARBA00022679"/>
    </source>
</evidence>
<keyword evidence="4 10" id="KW-0808">Transferase</keyword>
<keyword evidence="7 10" id="KW-0067">ATP-binding</keyword>
<evidence type="ECO:0000256" key="8">
    <source>
        <dbReference type="ARBA" id="ARBA00023027"/>
    </source>
</evidence>
<comment type="similarity">
    <text evidence="10">Belongs to the NadD family.</text>
</comment>
<evidence type="ECO:0000256" key="2">
    <source>
        <dbReference type="ARBA" id="ARBA00005019"/>
    </source>
</evidence>
<protein>
    <recommendedName>
        <fullName evidence="10">Probable nicotinate-nucleotide adenylyltransferase</fullName>
        <ecNumber evidence="10">2.7.7.18</ecNumber>
    </recommendedName>
    <alternativeName>
        <fullName evidence="10">Deamido-NAD(+) diphosphorylase</fullName>
    </alternativeName>
    <alternativeName>
        <fullName evidence="10">Deamido-NAD(+) pyrophosphorylase</fullName>
    </alternativeName>
    <alternativeName>
        <fullName evidence="10">Nicotinate mononucleotide adenylyltransferase</fullName>
        <shortName evidence="10">NaMN adenylyltransferase</shortName>
    </alternativeName>
</protein>
<keyword evidence="5 10" id="KW-0548">Nucleotidyltransferase</keyword>
<proteinExistence type="inferred from homology"/>
<evidence type="ECO:0000313" key="13">
    <source>
        <dbReference type="Proteomes" id="UP000647416"/>
    </source>
</evidence>
<dbReference type="Pfam" id="PF01467">
    <property type="entry name" value="CTP_transf_like"/>
    <property type="match status" value="1"/>
</dbReference>
<dbReference type="HAMAP" id="MF_00244">
    <property type="entry name" value="NaMN_adenylyltr"/>
    <property type="match status" value="1"/>
</dbReference>
<dbReference type="NCBIfam" id="TIGR00125">
    <property type="entry name" value="cyt_tran_rel"/>
    <property type="match status" value="1"/>
</dbReference>
<dbReference type="Proteomes" id="UP000647416">
    <property type="component" value="Unassembled WGS sequence"/>
</dbReference>
<organism evidence="12 13">
    <name type="scientific">Qingrenia yutianensis</name>
    <dbReference type="NCBI Taxonomy" id="2763676"/>
    <lineage>
        <taxon>Bacteria</taxon>
        <taxon>Bacillati</taxon>
        <taxon>Bacillota</taxon>
        <taxon>Clostridia</taxon>
        <taxon>Eubacteriales</taxon>
        <taxon>Oscillospiraceae</taxon>
        <taxon>Qingrenia</taxon>
    </lineage>
</organism>
<evidence type="ECO:0000313" key="12">
    <source>
        <dbReference type="EMBL" id="MBC8595288.1"/>
    </source>
</evidence>
<dbReference type="InterPro" id="IPR004821">
    <property type="entry name" value="Cyt_trans-like"/>
</dbReference>
<dbReference type="AlphaFoldDB" id="A0A926IT14"/>
<keyword evidence="3 10" id="KW-0662">Pyridine nucleotide biosynthesis</keyword>
<dbReference type="InterPro" id="IPR005248">
    <property type="entry name" value="NadD/NMNAT"/>
</dbReference>
<evidence type="ECO:0000256" key="1">
    <source>
        <dbReference type="ARBA" id="ARBA00002324"/>
    </source>
</evidence>
<dbReference type="GO" id="GO:0004515">
    <property type="term" value="F:nicotinate-nucleotide adenylyltransferase activity"/>
    <property type="evidence" value="ECO:0007669"/>
    <property type="project" value="UniProtKB-UniRule"/>
</dbReference>
<gene>
    <name evidence="10" type="primary">nadD</name>
    <name evidence="12" type="ORF">H8706_00165</name>
</gene>
<sequence length="206" mass="23541">MAEKIGIMGGTFDPVHIGHMVMASFAADEFCLDRVIFVPNGNPPHKKAFGDKMYRFDMTCLAVSGDKRFSVSDFEISKKGYSYAVDTVSHFAENGDKIYFIIGADSFYDLVSWYDFENLVKKCAFIAFDRKSSGGKNIKHENIVSDIENFNKKYGAEVYYAKMPFIDVSSTMIRQRVSEGKSIKYLTCESVEKYIYQHNLYSEKEE</sequence>